<dbReference type="GO" id="GO:0019432">
    <property type="term" value="P:triglyceride biosynthetic process"/>
    <property type="evidence" value="ECO:0007669"/>
    <property type="project" value="TreeGrafter"/>
</dbReference>
<accession>A0A8D2LIA8</accession>
<reference evidence="1" key="2">
    <citation type="submission" date="2025-09" db="UniProtKB">
        <authorList>
            <consortium name="Ensembl"/>
        </authorList>
    </citation>
    <scope>IDENTIFICATION</scope>
</reference>
<evidence type="ECO:0000313" key="1">
    <source>
        <dbReference type="Ensembl" id="ENSVKKP00000022284.1"/>
    </source>
</evidence>
<dbReference type="GO" id="GO:0006631">
    <property type="term" value="P:fatty acid metabolic process"/>
    <property type="evidence" value="ECO:0007669"/>
    <property type="project" value="TreeGrafter"/>
</dbReference>
<dbReference type="GO" id="GO:0031966">
    <property type="term" value="C:mitochondrial membrane"/>
    <property type="evidence" value="ECO:0007669"/>
    <property type="project" value="TreeGrafter"/>
</dbReference>
<evidence type="ECO:0000313" key="2">
    <source>
        <dbReference type="Proteomes" id="UP000694545"/>
    </source>
</evidence>
<dbReference type="Ensembl" id="ENSVKKT00000022838.1">
    <property type="protein sequence ID" value="ENSVKKP00000022284.1"/>
    <property type="gene ID" value="ENSVKKG00000014867.1"/>
</dbReference>
<name>A0A8D2LIA8_VARKO</name>
<proteinExistence type="predicted"/>
<sequence>LQSSSKDSRALDFYQGLKLDIAVPFLGSFRPFVGRCCQKCTPKSWESLFHKHLTSLGFCNVIKITEENTRSCSWKPPLRVAQGLLPRPLFVFCPVRLGLWALLKLLSWAFLRVVAHRGQLEMVRRATRAPDVPVVFLATHKSQLDGPLLQLLLASQGLPMPRVAWEHRAVGPKFRALLTRLGGVCLPQDGALPSGHEQGALSRAVLAAVRRTSYSWSGGKTRVALGCGHVRAAWHLAPKYGPTLSQASPSTRFSETFCHTYESRSAIISPFLSTQGVFLSRLMQDFAWLTEEVLLRSFDVGFSGRVWDVVQHTLLLLQPCLRLHRLSLGDVLVAPKRTEAAVTELSRHSAALLPVFLPEAVGACAVNALLVELLPFLGSPEQLRDVVVVQQELHSKILLLVQLLPKDFLLCQPCQSVYSYCQVVVDKLIQCGVLVAEEVPSDRSACDAAQKRFTEKLLWKASDDFGDSDSDCGDEAERRCFKVGEALPNTSLLGRAHPTGTRCSSPH</sequence>
<reference evidence="1" key="1">
    <citation type="submission" date="2025-08" db="UniProtKB">
        <authorList>
            <consortium name="Ensembl"/>
        </authorList>
    </citation>
    <scope>IDENTIFICATION</scope>
</reference>
<dbReference type="Proteomes" id="UP000694545">
    <property type="component" value="Unplaced"/>
</dbReference>
<dbReference type="AlphaFoldDB" id="A0A8D2LIA8"/>
<organism evidence="1 2">
    <name type="scientific">Varanus komodoensis</name>
    <name type="common">Komodo dragon</name>
    <dbReference type="NCBI Taxonomy" id="61221"/>
    <lineage>
        <taxon>Eukaryota</taxon>
        <taxon>Metazoa</taxon>
        <taxon>Chordata</taxon>
        <taxon>Craniata</taxon>
        <taxon>Vertebrata</taxon>
        <taxon>Euteleostomi</taxon>
        <taxon>Lepidosauria</taxon>
        <taxon>Squamata</taxon>
        <taxon>Bifurcata</taxon>
        <taxon>Unidentata</taxon>
        <taxon>Episquamata</taxon>
        <taxon>Toxicofera</taxon>
        <taxon>Anguimorpha</taxon>
        <taxon>Paleoanguimorpha</taxon>
        <taxon>Varanoidea</taxon>
        <taxon>Varanidae</taxon>
        <taxon>Varanus</taxon>
    </lineage>
</organism>
<dbReference type="InterPro" id="IPR022284">
    <property type="entry name" value="GPAT/DHAPAT"/>
</dbReference>
<dbReference type="GO" id="GO:0006072">
    <property type="term" value="P:glycerol-3-phosphate metabolic process"/>
    <property type="evidence" value="ECO:0007669"/>
    <property type="project" value="TreeGrafter"/>
</dbReference>
<dbReference type="PANTHER" id="PTHR12563">
    <property type="entry name" value="GLYCEROL-3-PHOSPHATE ACYLTRANSFERASE"/>
    <property type="match status" value="1"/>
</dbReference>
<dbReference type="GO" id="GO:0034587">
    <property type="term" value="P:piRNA processing"/>
    <property type="evidence" value="ECO:0007669"/>
    <property type="project" value="TreeGrafter"/>
</dbReference>
<dbReference type="GO" id="GO:0008654">
    <property type="term" value="P:phospholipid biosynthetic process"/>
    <property type="evidence" value="ECO:0007669"/>
    <property type="project" value="TreeGrafter"/>
</dbReference>
<dbReference type="OMA" id="LFHKSIM"/>
<protein>
    <submittedName>
        <fullName evidence="1">Glycerol-3-phosphate acyltransferase 2, mitochondrial</fullName>
    </submittedName>
</protein>
<dbReference type="GO" id="GO:0004366">
    <property type="term" value="F:glycerol-3-phosphate O-acyltransferase activity"/>
    <property type="evidence" value="ECO:0007669"/>
    <property type="project" value="TreeGrafter"/>
</dbReference>
<dbReference type="PANTHER" id="PTHR12563:SF15">
    <property type="entry name" value="GLYCEROL-3-PHOSPHATE ACYLTRANSFERASE 2, MITOCHONDRIAL"/>
    <property type="match status" value="1"/>
</dbReference>
<keyword evidence="2" id="KW-1185">Reference proteome</keyword>